<proteinExistence type="predicted"/>
<dbReference type="EMBL" id="BMAV01015426">
    <property type="protein sequence ID" value="GFY64837.1"/>
    <property type="molecule type" value="Genomic_DNA"/>
</dbReference>
<organism evidence="1 2">
    <name type="scientific">Trichonephila inaurata madagascariensis</name>
    <dbReference type="NCBI Taxonomy" id="2747483"/>
    <lineage>
        <taxon>Eukaryota</taxon>
        <taxon>Metazoa</taxon>
        <taxon>Ecdysozoa</taxon>
        <taxon>Arthropoda</taxon>
        <taxon>Chelicerata</taxon>
        <taxon>Arachnida</taxon>
        <taxon>Araneae</taxon>
        <taxon>Araneomorphae</taxon>
        <taxon>Entelegynae</taxon>
        <taxon>Araneoidea</taxon>
        <taxon>Nephilidae</taxon>
        <taxon>Trichonephila</taxon>
        <taxon>Trichonephila inaurata</taxon>
    </lineage>
</organism>
<gene>
    <name evidence="1" type="ORF">TNIN_72911</name>
</gene>
<protein>
    <submittedName>
        <fullName evidence="1">Uncharacterized protein</fullName>
    </submittedName>
</protein>
<evidence type="ECO:0000313" key="1">
    <source>
        <dbReference type="EMBL" id="GFY64837.1"/>
    </source>
</evidence>
<keyword evidence="2" id="KW-1185">Reference proteome</keyword>
<dbReference type="Proteomes" id="UP000886998">
    <property type="component" value="Unassembled WGS sequence"/>
</dbReference>
<reference evidence="1" key="1">
    <citation type="submission" date="2020-08" db="EMBL/GenBank/DDBJ databases">
        <title>Multicomponent nature underlies the extraordinary mechanical properties of spider dragline silk.</title>
        <authorList>
            <person name="Kono N."/>
            <person name="Nakamura H."/>
            <person name="Mori M."/>
            <person name="Yoshida Y."/>
            <person name="Ohtoshi R."/>
            <person name="Malay A.D."/>
            <person name="Moran D.A.P."/>
            <person name="Tomita M."/>
            <person name="Numata K."/>
            <person name="Arakawa K."/>
        </authorList>
    </citation>
    <scope>NUCLEOTIDE SEQUENCE</scope>
</reference>
<dbReference type="AlphaFoldDB" id="A0A8X7CHH2"/>
<comment type="caution">
    <text evidence="1">The sequence shown here is derived from an EMBL/GenBank/DDBJ whole genome shotgun (WGS) entry which is preliminary data.</text>
</comment>
<name>A0A8X7CHH2_9ARAC</name>
<accession>A0A8X7CHH2</accession>
<evidence type="ECO:0000313" key="2">
    <source>
        <dbReference type="Proteomes" id="UP000886998"/>
    </source>
</evidence>
<sequence>MFVDMTRSSSSWPRGVSLVPLRVTRMWANYPSRPPGRHLARSLHLIQNFMNPEAGTAKRAGYFCCGRVDPRPLPSTHDSYSISPDLETRQMDPFLIGVLVKGKSHDSTSPGLSRMYISGVRIGRTALEGQQVADLQVVFLGQRCYPTNDEQRLTGYFQMRSTFLIKDAVIIRLKSSPSS</sequence>